<feature type="domain" description="Ribosomal protein/NADH dehydrogenase" evidence="6">
    <location>
        <begin position="40"/>
        <end position="136"/>
    </location>
</feature>
<protein>
    <recommendedName>
        <fullName evidence="6">Ribosomal protein/NADH dehydrogenase domain-containing protein</fullName>
    </recommendedName>
</protein>
<organism evidence="7 8">
    <name type="scientific">Dendryphion nanum</name>
    <dbReference type="NCBI Taxonomy" id="256645"/>
    <lineage>
        <taxon>Eukaryota</taxon>
        <taxon>Fungi</taxon>
        <taxon>Dikarya</taxon>
        <taxon>Ascomycota</taxon>
        <taxon>Pezizomycotina</taxon>
        <taxon>Dothideomycetes</taxon>
        <taxon>Pleosporomycetidae</taxon>
        <taxon>Pleosporales</taxon>
        <taxon>Torulaceae</taxon>
        <taxon>Dendryphion</taxon>
    </lineage>
</organism>
<evidence type="ECO:0000256" key="3">
    <source>
        <dbReference type="ARBA" id="ARBA00023128"/>
    </source>
</evidence>
<evidence type="ECO:0000259" key="6">
    <source>
        <dbReference type="SMART" id="SM00916"/>
    </source>
</evidence>
<comment type="subcellular location">
    <subcellularLocation>
        <location evidence="1">Mitochondrion</location>
    </subcellularLocation>
</comment>
<dbReference type="GO" id="GO:1990904">
    <property type="term" value="C:ribonucleoprotein complex"/>
    <property type="evidence" value="ECO:0007669"/>
    <property type="project" value="UniProtKB-KW"/>
</dbReference>
<evidence type="ECO:0000313" key="7">
    <source>
        <dbReference type="EMBL" id="KAH7117043.1"/>
    </source>
</evidence>
<dbReference type="GO" id="GO:0005739">
    <property type="term" value="C:mitochondrion"/>
    <property type="evidence" value="ECO:0007669"/>
    <property type="project" value="UniProtKB-SubCell"/>
</dbReference>
<dbReference type="InterPro" id="IPR007741">
    <property type="entry name" value="Ribosomal_mL43/mS25/NADH_DH"/>
</dbReference>
<dbReference type="SUPFAM" id="SSF52833">
    <property type="entry name" value="Thioredoxin-like"/>
    <property type="match status" value="1"/>
</dbReference>
<feature type="compositionally biased region" description="Low complexity" evidence="5">
    <location>
        <begin position="92"/>
        <end position="104"/>
    </location>
</feature>
<dbReference type="Gene3D" id="3.40.30.10">
    <property type="entry name" value="Glutaredoxin"/>
    <property type="match status" value="1"/>
</dbReference>
<evidence type="ECO:0000256" key="5">
    <source>
        <dbReference type="SAM" id="MobiDB-lite"/>
    </source>
</evidence>
<dbReference type="PANTHER" id="PTHR13274">
    <property type="entry name" value="MITOCHONDRIAL RIBOSOMAL PROTEIN S25"/>
    <property type="match status" value="1"/>
</dbReference>
<dbReference type="AlphaFoldDB" id="A0A9P9DD38"/>
<proteinExistence type="predicted"/>
<dbReference type="GO" id="GO:0005840">
    <property type="term" value="C:ribosome"/>
    <property type="evidence" value="ECO:0007669"/>
    <property type="project" value="UniProtKB-KW"/>
</dbReference>
<feature type="compositionally biased region" description="Basic and acidic residues" evidence="5">
    <location>
        <begin position="107"/>
        <end position="117"/>
    </location>
</feature>
<dbReference type="GO" id="GO:0003735">
    <property type="term" value="F:structural constituent of ribosome"/>
    <property type="evidence" value="ECO:0007669"/>
    <property type="project" value="InterPro"/>
</dbReference>
<gene>
    <name evidence="7" type="ORF">B0J11DRAFT_538182</name>
</gene>
<dbReference type="EMBL" id="JAGMWT010000014">
    <property type="protein sequence ID" value="KAH7117043.1"/>
    <property type="molecule type" value="Genomic_DNA"/>
</dbReference>
<dbReference type="InterPro" id="IPR036249">
    <property type="entry name" value="Thioredoxin-like_sf"/>
</dbReference>
<keyword evidence="3" id="KW-0496">Mitochondrion</keyword>
<name>A0A9P9DD38_9PLEO</name>
<reference evidence="7" key="1">
    <citation type="journal article" date="2021" name="Nat. Commun.">
        <title>Genetic determinants of endophytism in the Arabidopsis root mycobiome.</title>
        <authorList>
            <person name="Mesny F."/>
            <person name="Miyauchi S."/>
            <person name="Thiergart T."/>
            <person name="Pickel B."/>
            <person name="Atanasova L."/>
            <person name="Karlsson M."/>
            <person name="Huettel B."/>
            <person name="Barry K.W."/>
            <person name="Haridas S."/>
            <person name="Chen C."/>
            <person name="Bauer D."/>
            <person name="Andreopoulos W."/>
            <person name="Pangilinan J."/>
            <person name="LaButti K."/>
            <person name="Riley R."/>
            <person name="Lipzen A."/>
            <person name="Clum A."/>
            <person name="Drula E."/>
            <person name="Henrissat B."/>
            <person name="Kohler A."/>
            <person name="Grigoriev I.V."/>
            <person name="Martin F.M."/>
            <person name="Hacquard S."/>
        </authorList>
    </citation>
    <scope>NUCLEOTIDE SEQUENCE</scope>
    <source>
        <strain evidence="7">MPI-CAGE-CH-0243</strain>
    </source>
</reference>
<feature type="region of interest" description="Disordered" evidence="5">
    <location>
        <begin position="92"/>
        <end position="117"/>
    </location>
</feature>
<dbReference type="Pfam" id="PF05047">
    <property type="entry name" value="L51_S25_CI-B8"/>
    <property type="match status" value="1"/>
</dbReference>
<evidence type="ECO:0000313" key="8">
    <source>
        <dbReference type="Proteomes" id="UP000700596"/>
    </source>
</evidence>
<dbReference type="OrthoDB" id="1696305at2759"/>
<dbReference type="Proteomes" id="UP000700596">
    <property type="component" value="Unassembled WGS sequence"/>
</dbReference>
<dbReference type="InterPro" id="IPR040049">
    <property type="entry name" value="Ribosomal_mS25/mL61"/>
</dbReference>
<evidence type="ECO:0000256" key="1">
    <source>
        <dbReference type="ARBA" id="ARBA00004173"/>
    </source>
</evidence>
<evidence type="ECO:0000256" key="2">
    <source>
        <dbReference type="ARBA" id="ARBA00022980"/>
    </source>
</evidence>
<keyword evidence="8" id="KW-1185">Reference proteome</keyword>
<comment type="caution">
    <text evidence="7">The sequence shown here is derived from an EMBL/GenBank/DDBJ whole genome shotgun (WGS) entry which is preliminary data.</text>
</comment>
<accession>A0A9P9DD38</accession>
<keyword evidence="4" id="KW-0687">Ribonucleoprotein</keyword>
<evidence type="ECO:0000256" key="4">
    <source>
        <dbReference type="ARBA" id="ARBA00023274"/>
    </source>
</evidence>
<keyword evidence="2" id="KW-0689">Ribosomal protein</keyword>
<dbReference type="SMART" id="SM00916">
    <property type="entry name" value="L51_S25_CI-B8"/>
    <property type="match status" value="1"/>
</dbReference>
<sequence>MVNIISRTRRLRELLWIRVGPGSVILPKEVSKISLEFHEKIEGGHRGARKFWREMLPRLKYRNPALPIEVLRHKDANGPSLLKIYTKVISQTTSSPSTTTSSSDDVSESKPAHSVDIRDMPESEILQHLISRTDAVEIEPTERELEELKEVEEFKLKSEADRVEVREKLLKEREEARLLKLARGEIAA</sequence>
<dbReference type="PANTHER" id="PTHR13274:SF2">
    <property type="entry name" value="SMALL RIBOSOMAL SUBUNIT PROTEIN MS25"/>
    <property type="match status" value="1"/>
</dbReference>